<dbReference type="CDD" id="cd00018">
    <property type="entry name" value="AP2"/>
    <property type="match status" value="1"/>
</dbReference>
<evidence type="ECO:0000313" key="8">
    <source>
        <dbReference type="EMBL" id="KAJ8441891.1"/>
    </source>
</evidence>
<dbReference type="PROSITE" id="PS51032">
    <property type="entry name" value="AP2_ERF"/>
    <property type="match status" value="1"/>
</dbReference>
<evidence type="ECO:0000256" key="3">
    <source>
        <dbReference type="ARBA" id="ARBA00023125"/>
    </source>
</evidence>
<evidence type="ECO:0000256" key="5">
    <source>
        <dbReference type="ARBA" id="ARBA00023242"/>
    </source>
</evidence>
<feature type="domain" description="AP2/ERF" evidence="7">
    <location>
        <begin position="50"/>
        <end position="113"/>
    </location>
</feature>
<protein>
    <recommendedName>
        <fullName evidence="7">AP2/ERF domain-containing protein</fullName>
    </recommendedName>
</protein>
<dbReference type="PRINTS" id="PR00367">
    <property type="entry name" value="ETHRSPELEMNT"/>
</dbReference>
<keyword evidence="2" id="KW-0805">Transcription regulation</keyword>
<evidence type="ECO:0000259" key="7">
    <source>
        <dbReference type="PROSITE" id="PS51032"/>
    </source>
</evidence>
<dbReference type="GO" id="GO:0003700">
    <property type="term" value="F:DNA-binding transcription factor activity"/>
    <property type="evidence" value="ECO:0007669"/>
    <property type="project" value="InterPro"/>
</dbReference>
<evidence type="ECO:0000313" key="9">
    <source>
        <dbReference type="Proteomes" id="UP001153076"/>
    </source>
</evidence>
<name>A0A9Q1KFH0_9CARY</name>
<organism evidence="8 9">
    <name type="scientific">Carnegiea gigantea</name>
    <dbReference type="NCBI Taxonomy" id="171969"/>
    <lineage>
        <taxon>Eukaryota</taxon>
        <taxon>Viridiplantae</taxon>
        <taxon>Streptophyta</taxon>
        <taxon>Embryophyta</taxon>
        <taxon>Tracheophyta</taxon>
        <taxon>Spermatophyta</taxon>
        <taxon>Magnoliopsida</taxon>
        <taxon>eudicotyledons</taxon>
        <taxon>Gunneridae</taxon>
        <taxon>Pentapetalae</taxon>
        <taxon>Caryophyllales</taxon>
        <taxon>Cactineae</taxon>
        <taxon>Cactaceae</taxon>
        <taxon>Cactoideae</taxon>
        <taxon>Echinocereeae</taxon>
        <taxon>Carnegiea</taxon>
    </lineage>
</organism>
<dbReference type="SMART" id="SM00380">
    <property type="entry name" value="AP2"/>
    <property type="match status" value="1"/>
</dbReference>
<dbReference type="Proteomes" id="UP001153076">
    <property type="component" value="Unassembled WGS sequence"/>
</dbReference>
<comment type="subcellular location">
    <subcellularLocation>
        <location evidence="1">Nucleus</location>
    </subcellularLocation>
</comment>
<dbReference type="PANTHER" id="PTHR32467">
    <property type="entry name" value="AP2-LIKE ETHYLENE-RESPONSIVE TRANSCRIPTION FACTOR"/>
    <property type="match status" value="1"/>
</dbReference>
<dbReference type="OrthoDB" id="207175at2759"/>
<dbReference type="PANTHER" id="PTHR32467:SF172">
    <property type="entry name" value="OS09G0423800 PROTEIN"/>
    <property type="match status" value="1"/>
</dbReference>
<feature type="region of interest" description="Disordered" evidence="6">
    <location>
        <begin position="1"/>
        <end position="50"/>
    </location>
</feature>
<dbReference type="GO" id="GO:0005634">
    <property type="term" value="C:nucleus"/>
    <property type="evidence" value="ECO:0007669"/>
    <property type="project" value="UniProtKB-SubCell"/>
</dbReference>
<keyword evidence="4" id="KW-0804">Transcription</keyword>
<accession>A0A9Q1KFH0</accession>
<dbReference type="InterPro" id="IPR016177">
    <property type="entry name" value="DNA-bd_dom_sf"/>
</dbReference>
<keyword evidence="9" id="KW-1185">Reference proteome</keyword>
<proteinExistence type="predicted"/>
<dbReference type="AlphaFoldDB" id="A0A9Q1KFH0"/>
<dbReference type="InterPro" id="IPR001471">
    <property type="entry name" value="AP2/ERF_dom"/>
</dbReference>
<dbReference type="GO" id="GO:0003677">
    <property type="term" value="F:DNA binding"/>
    <property type="evidence" value="ECO:0007669"/>
    <property type="project" value="UniProtKB-KW"/>
</dbReference>
<dbReference type="EMBL" id="JAKOGI010000150">
    <property type="protein sequence ID" value="KAJ8441891.1"/>
    <property type="molecule type" value="Genomic_DNA"/>
</dbReference>
<gene>
    <name evidence="8" type="ORF">Cgig2_014360</name>
</gene>
<reference evidence="8" key="1">
    <citation type="submission" date="2022-04" db="EMBL/GenBank/DDBJ databases">
        <title>Carnegiea gigantea Genome sequencing and assembly v2.</title>
        <authorList>
            <person name="Copetti D."/>
            <person name="Sanderson M.J."/>
            <person name="Burquez A."/>
            <person name="Wojciechowski M.F."/>
        </authorList>
    </citation>
    <scope>NUCLEOTIDE SEQUENCE</scope>
    <source>
        <strain evidence="8">SGP5-SGP5p</strain>
        <tissue evidence="8">Aerial part</tissue>
    </source>
</reference>
<evidence type="ECO:0000256" key="4">
    <source>
        <dbReference type="ARBA" id="ARBA00023163"/>
    </source>
</evidence>
<evidence type="ECO:0000256" key="6">
    <source>
        <dbReference type="SAM" id="MobiDB-lite"/>
    </source>
</evidence>
<evidence type="ECO:0000256" key="2">
    <source>
        <dbReference type="ARBA" id="ARBA00023015"/>
    </source>
</evidence>
<comment type="caution">
    <text evidence="8">The sequence shown here is derived from an EMBL/GenBank/DDBJ whole genome shotgun (WGS) entry which is preliminary data.</text>
</comment>
<evidence type="ECO:0000256" key="1">
    <source>
        <dbReference type="ARBA" id="ARBA00004123"/>
    </source>
</evidence>
<keyword evidence="5" id="KW-0539">Nucleus</keyword>
<sequence>MAKASQKKQKKNPDNTSNSNAQVVKKISAPKVKRSRKSSPRESSSPRSSIYRGVTRHRWTGRYEAHLWDKNCWNDAQKKKGRQGAYDDEAVAARAYDLAALKYWGKETLLNFPIYLSSLHVLSIFVATQEEAAAAYDIAAIEYRGLNAITNFDLSRYIHLLKPKDKSSRDQSSPESFSNITLVNADSSNNVETSASLDITKSNAFLEHAFDQIDQGDISMSDALWGDLLDVEGCGFLECSPSNQSATFVEGQSSSSDDVKNNEEDFFSDLSSFLCDFDGLEGDHVGL</sequence>
<dbReference type="SUPFAM" id="SSF54171">
    <property type="entry name" value="DNA-binding domain"/>
    <property type="match status" value="2"/>
</dbReference>
<feature type="compositionally biased region" description="Basic residues" evidence="6">
    <location>
        <begin position="1"/>
        <end position="10"/>
    </location>
</feature>
<keyword evidence="3" id="KW-0238">DNA-binding</keyword>
<dbReference type="Gene3D" id="3.30.730.10">
    <property type="entry name" value="AP2/ERF domain"/>
    <property type="match status" value="2"/>
</dbReference>
<dbReference type="InterPro" id="IPR036955">
    <property type="entry name" value="AP2/ERF_dom_sf"/>
</dbReference>